<dbReference type="SUPFAM" id="SSF52009">
    <property type="entry name" value="Phosphohistidine domain"/>
    <property type="match status" value="1"/>
</dbReference>
<dbReference type="AlphaFoldDB" id="A0A1F7UTB1"/>
<gene>
    <name evidence="5" type="ORF">A3B21_03255</name>
</gene>
<dbReference type="InterPro" id="IPR006319">
    <property type="entry name" value="PEP_synth"/>
</dbReference>
<reference evidence="5 6" key="1">
    <citation type="journal article" date="2016" name="Nat. Commun.">
        <title>Thousands of microbial genomes shed light on interconnected biogeochemical processes in an aquifer system.</title>
        <authorList>
            <person name="Anantharaman K."/>
            <person name="Brown C.T."/>
            <person name="Hug L.A."/>
            <person name="Sharon I."/>
            <person name="Castelle C.J."/>
            <person name="Probst A.J."/>
            <person name="Thomas B.C."/>
            <person name="Singh A."/>
            <person name="Wilkins M.J."/>
            <person name="Karaoz U."/>
            <person name="Brodie E.L."/>
            <person name="Williams K.H."/>
            <person name="Hubbard S.S."/>
            <person name="Banfield J.F."/>
        </authorList>
    </citation>
    <scope>NUCLEOTIDE SEQUENCE [LARGE SCALE GENOMIC DNA]</scope>
</reference>
<dbReference type="STRING" id="1802401.A3B21_03255"/>
<feature type="domain" description="PEP-utilising enzyme mobile" evidence="4">
    <location>
        <begin position="428"/>
        <end position="499"/>
    </location>
</feature>
<sequence length="507" mass="59093">MKITKLISEIGRHTWWSEEAPGVPLFCIWIRAFVEQSKFWHPKLPSMIIGFFKNDFVYEETPEDEKLKIWNYVWQKYQKSSGFMDDIYRQWRGFAKGITKEGEHFLTYSIAMSNEDVARSFERFANYATNHWRVTWGLEAADIFTSYELPRILTKELPHLDFQDRNNLAFTLSAPTQLSFMEEERINLLRMASRSYSFIKAHKGRAIPVKIRYVCENLATNYIWFFSNYRESVPFTATQVWRQLQDLCKQRNRAELIEEAHRLQGKIMRLKTEKQNLYRVHHISKKLRSAFEILECWSDWTDERKQVALEVNYYLEQYVQEIARRIQCGIWEIKYMTLDELQNSLHQSRPAVSYAVLKERRKFSVFVELKRQGMHQESIITGRAAHSLWEAIFGMQKTGEISGQVASAPVAHMQGRVQVVLDASKTRFKRGAILVTTMTRPEFVPLMHRASAIITDEGGLTCHAAIVSRELGIPCVIGTKIATKVLKDGDLVEVDATHGVVTMLKRG</sequence>
<keyword evidence="3" id="KW-0067">ATP-binding</keyword>
<evidence type="ECO:0000313" key="5">
    <source>
        <dbReference type="EMBL" id="OGL80958.1"/>
    </source>
</evidence>
<comment type="caution">
    <text evidence="5">The sequence shown here is derived from an EMBL/GenBank/DDBJ whole genome shotgun (WGS) entry which is preliminary data.</text>
</comment>
<accession>A0A1F7UTB1</accession>
<evidence type="ECO:0000256" key="3">
    <source>
        <dbReference type="ARBA" id="ARBA00022840"/>
    </source>
</evidence>
<dbReference type="PANTHER" id="PTHR43030">
    <property type="entry name" value="PHOSPHOENOLPYRUVATE SYNTHASE"/>
    <property type="match status" value="1"/>
</dbReference>
<protein>
    <recommendedName>
        <fullName evidence="4">PEP-utilising enzyme mobile domain-containing protein</fullName>
    </recommendedName>
</protein>
<keyword evidence="2" id="KW-0547">Nucleotide-binding</keyword>
<dbReference type="Gene3D" id="3.50.30.10">
    <property type="entry name" value="Phosphohistidine domain"/>
    <property type="match status" value="1"/>
</dbReference>
<comment type="similarity">
    <text evidence="1">Belongs to the PEP-utilizing enzyme family.</text>
</comment>
<dbReference type="PANTHER" id="PTHR43030:SF1">
    <property type="entry name" value="PHOSPHOENOLPYRUVATE SYNTHASE"/>
    <property type="match status" value="1"/>
</dbReference>
<dbReference type="InterPro" id="IPR008279">
    <property type="entry name" value="PEP-util_enz_mobile_dom"/>
</dbReference>
<evidence type="ECO:0000259" key="4">
    <source>
        <dbReference type="Pfam" id="PF00391"/>
    </source>
</evidence>
<dbReference type="InterPro" id="IPR018274">
    <property type="entry name" value="PEP_util_AS"/>
</dbReference>
<evidence type="ECO:0000256" key="1">
    <source>
        <dbReference type="ARBA" id="ARBA00007837"/>
    </source>
</evidence>
<dbReference type="PROSITE" id="PS00370">
    <property type="entry name" value="PEP_ENZYMES_PHOS_SITE"/>
    <property type="match status" value="1"/>
</dbReference>
<evidence type="ECO:0000313" key="6">
    <source>
        <dbReference type="Proteomes" id="UP000176897"/>
    </source>
</evidence>
<dbReference type="InterPro" id="IPR036637">
    <property type="entry name" value="Phosphohistidine_dom_sf"/>
</dbReference>
<dbReference type="GO" id="GO:0008986">
    <property type="term" value="F:pyruvate, water dikinase activity"/>
    <property type="evidence" value="ECO:0007669"/>
    <property type="project" value="InterPro"/>
</dbReference>
<dbReference type="EMBL" id="MGEJ01000012">
    <property type="protein sequence ID" value="OGL80958.1"/>
    <property type="molecule type" value="Genomic_DNA"/>
</dbReference>
<dbReference type="GO" id="GO:0005524">
    <property type="term" value="F:ATP binding"/>
    <property type="evidence" value="ECO:0007669"/>
    <property type="project" value="UniProtKB-KW"/>
</dbReference>
<evidence type="ECO:0000256" key="2">
    <source>
        <dbReference type="ARBA" id="ARBA00022741"/>
    </source>
</evidence>
<proteinExistence type="inferred from homology"/>
<name>A0A1F7UTB1_9BACT</name>
<organism evidence="5 6">
    <name type="scientific">Candidatus Uhrbacteria bacterium RIFCSPLOWO2_01_FULL_47_24</name>
    <dbReference type="NCBI Taxonomy" id="1802401"/>
    <lineage>
        <taxon>Bacteria</taxon>
        <taxon>Candidatus Uhriibacteriota</taxon>
    </lineage>
</organism>
<dbReference type="Pfam" id="PF00391">
    <property type="entry name" value="PEP-utilizers"/>
    <property type="match status" value="1"/>
</dbReference>
<dbReference type="Proteomes" id="UP000176897">
    <property type="component" value="Unassembled WGS sequence"/>
</dbReference>